<dbReference type="Gene3D" id="1.10.10.60">
    <property type="entry name" value="Homeodomain-like"/>
    <property type="match status" value="2"/>
</dbReference>
<dbReference type="PANTHER" id="PTHR30055">
    <property type="entry name" value="HTH-TYPE TRANSCRIPTIONAL REGULATOR RUTR"/>
    <property type="match status" value="1"/>
</dbReference>
<feature type="DNA-binding region" description="H-T-H motif" evidence="4">
    <location>
        <begin position="78"/>
        <end position="97"/>
    </location>
</feature>
<dbReference type="GO" id="GO:0045892">
    <property type="term" value="P:negative regulation of DNA-templated transcription"/>
    <property type="evidence" value="ECO:0007669"/>
    <property type="project" value="UniProtKB-ARBA"/>
</dbReference>
<keyword evidence="2 4" id="KW-0238">DNA-binding</keyword>
<feature type="domain" description="HTH tetR-type" evidence="6">
    <location>
        <begin position="55"/>
        <end position="115"/>
    </location>
</feature>
<dbReference type="InterPro" id="IPR009057">
    <property type="entry name" value="Homeodomain-like_sf"/>
</dbReference>
<protein>
    <submittedName>
        <fullName evidence="7">TetR/AcrR family transcriptional regulator</fullName>
    </submittedName>
</protein>
<dbReference type="GO" id="GO:0000976">
    <property type="term" value="F:transcription cis-regulatory region binding"/>
    <property type="evidence" value="ECO:0007669"/>
    <property type="project" value="TreeGrafter"/>
</dbReference>
<evidence type="ECO:0000256" key="1">
    <source>
        <dbReference type="ARBA" id="ARBA00023015"/>
    </source>
</evidence>
<organism evidence="7 8">
    <name type="scientific">Antrihabitans stalactiti</name>
    <dbReference type="NCBI Taxonomy" id="2584121"/>
    <lineage>
        <taxon>Bacteria</taxon>
        <taxon>Bacillati</taxon>
        <taxon>Actinomycetota</taxon>
        <taxon>Actinomycetes</taxon>
        <taxon>Mycobacteriales</taxon>
        <taxon>Nocardiaceae</taxon>
        <taxon>Antrihabitans</taxon>
    </lineage>
</organism>
<dbReference type="GO" id="GO:0003700">
    <property type="term" value="F:DNA-binding transcription factor activity"/>
    <property type="evidence" value="ECO:0007669"/>
    <property type="project" value="TreeGrafter"/>
</dbReference>
<dbReference type="FunFam" id="1.10.10.60:FF:000141">
    <property type="entry name" value="TetR family transcriptional regulator"/>
    <property type="match status" value="1"/>
</dbReference>
<dbReference type="Pfam" id="PF00440">
    <property type="entry name" value="TetR_N"/>
    <property type="match status" value="2"/>
</dbReference>
<evidence type="ECO:0000313" key="8">
    <source>
        <dbReference type="Proteomes" id="UP000535543"/>
    </source>
</evidence>
<name>A0A848KGX2_9NOCA</name>
<dbReference type="PANTHER" id="PTHR30055:SF237">
    <property type="entry name" value="TRANSCRIPTIONAL REPRESSOR MCE3R"/>
    <property type="match status" value="1"/>
</dbReference>
<keyword evidence="8" id="KW-1185">Reference proteome</keyword>
<sequence>MGVLFRCVRIVVNLLRDWHTVNKGRIEWKEAQVTTQPQTSDDAAAPPAPTRRRPRDRKAQIVKVAARAFSERGYHSVGVDEIAAEVGISGPALYRHFPNKYALFVAAADESVLALIRATDCAEPYKDPREQLEARITELISITIENRRFGGIYRWEGRYLEEPDRERIGAYFTELNRRLIEPLRALRPDLVDQDLSMLAAATLSVIASITVHRIALPASRIEALTRNLAQNVVTIDLPPPPNEPTTQPTERSGLTMNSKREMLILAALDIFHDNGYHDSNIEDIGAAAGINASSVYRYFASKAELLAAVYYRANDRLAMATSEALGASATPDEALGKLVERYVSLSFAAPKQLAVYFAEFGNLPASERSVLRSLQRQHIEEWVHLLTTVYPATPAVDARFRVHAALGMVLDVGRLIRFDRSTQSHDRVCALMRNVLFEGHESS</sequence>
<dbReference type="InterPro" id="IPR001647">
    <property type="entry name" value="HTH_TetR"/>
</dbReference>
<dbReference type="Gene3D" id="1.10.357.10">
    <property type="entry name" value="Tetracycline Repressor, domain 2"/>
    <property type="match status" value="2"/>
</dbReference>
<dbReference type="PRINTS" id="PR00455">
    <property type="entry name" value="HTHTETR"/>
</dbReference>
<reference evidence="7 8" key="1">
    <citation type="submission" date="2019-05" db="EMBL/GenBank/DDBJ databases">
        <authorList>
            <person name="Lee S.D."/>
        </authorList>
    </citation>
    <scope>NUCLEOTIDE SEQUENCE [LARGE SCALE GENOMIC DNA]</scope>
    <source>
        <strain evidence="7 8">YC2-7</strain>
    </source>
</reference>
<evidence type="ECO:0000256" key="3">
    <source>
        <dbReference type="ARBA" id="ARBA00023163"/>
    </source>
</evidence>
<evidence type="ECO:0000256" key="4">
    <source>
        <dbReference type="PROSITE-ProRule" id="PRU00335"/>
    </source>
</evidence>
<comment type="caution">
    <text evidence="7">The sequence shown here is derived from an EMBL/GenBank/DDBJ whole genome shotgun (WGS) entry which is preliminary data.</text>
</comment>
<dbReference type="EMBL" id="VCQU01000004">
    <property type="protein sequence ID" value="NMN96334.1"/>
    <property type="molecule type" value="Genomic_DNA"/>
</dbReference>
<feature type="region of interest" description="Disordered" evidence="5">
    <location>
        <begin position="31"/>
        <end position="57"/>
    </location>
</feature>
<proteinExistence type="predicted"/>
<evidence type="ECO:0000313" key="7">
    <source>
        <dbReference type="EMBL" id="NMN96334.1"/>
    </source>
</evidence>
<evidence type="ECO:0000259" key="6">
    <source>
        <dbReference type="PROSITE" id="PS50977"/>
    </source>
</evidence>
<feature type="DNA-binding region" description="H-T-H motif" evidence="4">
    <location>
        <begin position="280"/>
        <end position="299"/>
    </location>
</feature>
<evidence type="ECO:0000256" key="5">
    <source>
        <dbReference type="SAM" id="MobiDB-lite"/>
    </source>
</evidence>
<dbReference type="PROSITE" id="PS50977">
    <property type="entry name" value="HTH_TETR_2"/>
    <property type="match status" value="2"/>
</dbReference>
<gene>
    <name evidence="7" type="ORF">FGL95_14935</name>
</gene>
<dbReference type="InterPro" id="IPR050109">
    <property type="entry name" value="HTH-type_TetR-like_transc_reg"/>
</dbReference>
<feature type="domain" description="HTH tetR-type" evidence="6">
    <location>
        <begin position="257"/>
        <end position="317"/>
    </location>
</feature>
<keyword evidence="1" id="KW-0805">Transcription regulation</keyword>
<accession>A0A848KGX2</accession>
<evidence type="ECO:0000256" key="2">
    <source>
        <dbReference type="ARBA" id="ARBA00023125"/>
    </source>
</evidence>
<reference evidence="7 8" key="2">
    <citation type="submission" date="2020-06" db="EMBL/GenBank/DDBJ databases">
        <title>Antribacter stalactiti gen. nov., sp. nov., a new member of the family Nacardiaceae isolated from a cave.</title>
        <authorList>
            <person name="Kim I.S."/>
        </authorList>
    </citation>
    <scope>NUCLEOTIDE SEQUENCE [LARGE SCALE GENOMIC DNA]</scope>
    <source>
        <strain evidence="7 8">YC2-7</strain>
    </source>
</reference>
<dbReference type="SUPFAM" id="SSF46689">
    <property type="entry name" value="Homeodomain-like"/>
    <property type="match status" value="2"/>
</dbReference>
<keyword evidence="3" id="KW-0804">Transcription</keyword>
<dbReference type="AlphaFoldDB" id="A0A848KGX2"/>
<dbReference type="Proteomes" id="UP000535543">
    <property type="component" value="Unassembled WGS sequence"/>
</dbReference>